<dbReference type="EMBL" id="JBHSWI010000001">
    <property type="protein sequence ID" value="MFC6644254.1"/>
    <property type="molecule type" value="Genomic_DNA"/>
</dbReference>
<protein>
    <recommendedName>
        <fullName evidence="4">DUF202 domain-containing protein</fullName>
    </recommendedName>
</protein>
<keyword evidence="1" id="KW-0472">Membrane</keyword>
<sequence>MPWSLLHNVASRRPLRTAQPRWTAADGHENLAEMKPMPKSFEDFQQKRLEVDRKQVNSGIAVYMAKNVAIRVVFGAGFLYLLSVMASRRGGSKMDFFQLGIFLAAWLVVSLLSTYRRFRALEKRVAAAR</sequence>
<accession>A0ABW1Z554</accession>
<feature type="transmembrane region" description="Helical" evidence="1">
    <location>
        <begin position="97"/>
        <end position="115"/>
    </location>
</feature>
<evidence type="ECO:0000313" key="2">
    <source>
        <dbReference type="EMBL" id="MFC6644254.1"/>
    </source>
</evidence>
<dbReference type="Proteomes" id="UP001596391">
    <property type="component" value="Unassembled WGS sequence"/>
</dbReference>
<proteinExistence type="predicted"/>
<dbReference type="RefSeq" id="WP_390233550.1">
    <property type="nucleotide sequence ID" value="NZ_JBHSWI010000001.1"/>
</dbReference>
<gene>
    <name evidence="2" type="ORF">ACFQBQ_01330</name>
</gene>
<name>A0ABW1Z554_9BACT</name>
<feature type="transmembrane region" description="Helical" evidence="1">
    <location>
        <begin position="68"/>
        <end position="85"/>
    </location>
</feature>
<comment type="caution">
    <text evidence="2">The sequence shown here is derived from an EMBL/GenBank/DDBJ whole genome shotgun (WGS) entry which is preliminary data.</text>
</comment>
<organism evidence="2 3">
    <name type="scientific">Granulicella cerasi</name>
    <dbReference type="NCBI Taxonomy" id="741063"/>
    <lineage>
        <taxon>Bacteria</taxon>
        <taxon>Pseudomonadati</taxon>
        <taxon>Acidobacteriota</taxon>
        <taxon>Terriglobia</taxon>
        <taxon>Terriglobales</taxon>
        <taxon>Acidobacteriaceae</taxon>
        <taxon>Granulicella</taxon>
    </lineage>
</organism>
<evidence type="ECO:0000256" key="1">
    <source>
        <dbReference type="SAM" id="Phobius"/>
    </source>
</evidence>
<evidence type="ECO:0000313" key="3">
    <source>
        <dbReference type="Proteomes" id="UP001596391"/>
    </source>
</evidence>
<reference evidence="3" key="1">
    <citation type="journal article" date="2019" name="Int. J. Syst. Evol. Microbiol.">
        <title>The Global Catalogue of Microorganisms (GCM) 10K type strain sequencing project: providing services to taxonomists for standard genome sequencing and annotation.</title>
        <authorList>
            <consortium name="The Broad Institute Genomics Platform"/>
            <consortium name="The Broad Institute Genome Sequencing Center for Infectious Disease"/>
            <person name="Wu L."/>
            <person name="Ma J."/>
        </authorList>
    </citation>
    <scope>NUCLEOTIDE SEQUENCE [LARGE SCALE GENOMIC DNA]</scope>
    <source>
        <strain evidence="3">CGMCC 1.16026</strain>
    </source>
</reference>
<keyword evidence="3" id="KW-1185">Reference proteome</keyword>
<keyword evidence="1" id="KW-0812">Transmembrane</keyword>
<keyword evidence="1" id="KW-1133">Transmembrane helix</keyword>
<evidence type="ECO:0008006" key="4">
    <source>
        <dbReference type="Google" id="ProtNLM"/>
    </source>
</evidence>